<accession>A0A2P8FKX9</accession>
<sequence length="52" mass="5261">MLFANFNKSFLVGGSGASAFETAALAPVSAAGNKLESNVYLKGPNGKTNQVA</sequence>
<keyword evidence="2" id="KW-1185">Reference proteome</keyword>
<comment type="caution">
    <text evidence="1">The sequence shown here is derived from an EMBL/GenBank/DDBJ whole genome shotgun (WGS) entry which is preliminary data.</text>
</comment>
<name>A0A2P8FKX9_9BACT</name>
<evidence type="ECO:0000313" key="1">
    <source>
        <dbReference type="EMBL" id="PSL22383.1"/>
    </source>
</evidence>
<proteinExistence type="predicted"/>
<gene>
    <name evidence="1" type="ORF">CLV42_1229</name>
</gene>
<organism evidence="1 2">
    <name type="scientific">Chitinophaga ginsengisoli</name>
    <dbReference type="NCBI Taxonomy" id="363837"/>
    <lineage>
        <taxon>Bacteria</taxon>
        <taxon>Pseudomonadati</taxon>
        <taxon>Bacteroidota</taxon>
        <taxon>Chitinophagia</taxon>
        <taxon>Chitinophagales</taxon>
        <taxon>Chitinophagaceae</taxon>
        <taxon>Chitinophaga</taxon>
    </lineage>
</organism>
<evidence type="ECO:0000313" key="2">
    <source>
        <dbReference type="Proteomes" id="UP000240978"/>
    </source>
</evidence>
<protein>
    <submittedName>
        <fullName evidence="1">Uncharacterized protein</fullName>
    </submittedName>
</protein>
<dbReference type="EMBL" id="PYGK01000022">
    <property type="protein sequence ID" value="PSL22383.1"/>
    <property type="molecule type" value="Genomic_DNA"/>
</dbReference>
<dbReference type="Proteomes" id="UP000240978">
    <property type="component" value="Unassembled WGS sequence"/>
</dbReference>
<reference evidence="1 2" key="1">
    <citation type="submission" date="2018-03" db="EMBL/GenBank/DDBJ databases">
        <title>Genomic Encyclopedia of Archaeal and Bacterial Type Strains, Phase II (KMG-II): from individual species to whole genera.</title>
        <authorList>
            <person name="Goeker M."/>
        </authorList>
    </citation>
    <scope>NUCLEOTIDE SEQUENCE [LARGE SCALE GENOMIC DNA]</scope>
    <source>
        <strain evidence="1 2">DSM 18107</strain>
    </source>
</reference>
<dbReference type="AlphaFoldDB" id="A0A2P8FKX9"/>